<comment type="function">
    <text evidence="1 3">Involved in nuclear export, actin cytoskeleton organization and vesicular transport.</text>
</comment>
<comment type="caution">
    <text evidence="5">The sequence shown here is derived from an EMBL/GenBank/DDBJ whole genome shotgun (WGS) entry which is preliminary data.</text>
</comment>
<accession>A0A2K1QM39</accession>
<gene>
    <name evidence="5" type="ORF">CAC42_4413</name>
</gene>
<dbReference type="Pfam" id="PF13862">
    <property type="entry name" value="BCCIP"/>
    <property type="match status" value="1"/>
</dbReference>
<dbReference type="GO" id="GO:0015031">
    <property type="term" value="P:protein transport"/>
    <property type="evidence" value="ECO:0007669"/>
    <property type="project" value="UniProtKB-KW"/>
</dbReference>
<dbReference type="InParanoid" id="A0A2K1QM39"/>
<evidence type="ECO:0000256" key="3">
    <source>
        <dbReference type="PIRNR" id="PIRNR028983"/>
    </source>
</evidence>
<evidence type="ECO:0000256" key="2">
    <source>
        <dbReference type="ARBA" id="ARBA00006781"/>
    </source>
</evidence>
<evidence type="ECO:0000313" key="6">
    <source>
        <dbReference type="Proteomes" id="UP000243797"/>
    </source>
</evidence>
<protein>
    <recommendedName>
        <fullName evidence="3">Protein BCP1</fullName>
    </recommendedName>
</protein>
<evidence type="ECO:0000313" key="5">
    <source>
        <dbReference type="EMBL" id="PNS16012.1"/>
    </source>
</evidence>
<reference evidence="5 6" key="1">
    <citation type="submission" date="2017-06" db="EMBL/GenBank/DDBJ databases">
        <title>Draft genome sequence of a variant of Elsinoe murrayae.</title>
        <authorList>
            <person name="Cheng Q."/>
        </authorList>
    </citation>
    <scope>NUCLEOTIDE SEQUENCE [LARGE SCALE GENOMIC DNA]</scope>
    <source>
        <strain evidence="5 6">CQ-2017a</strain>
    </source>
</reference>
<name>A0A2K1QM39_9PEZI</name>
<keyword evidence="3" id="KW-0539">Nucleus</keyword>
<dbReference type="Proteomes" id="UP000243797">
    <property type="component" value="Unassembled WGS sequence"/>
</dbReference>
<keyword evidence="3" id="KW-0813">Transport</keyword>
<dbReference type="AlphaFoldDB" id="A0A2K1QM39"/>
<comment type="subcellular location">
    <subcellularLocation>
        <location evidence="3">Nucleus</location>
    </subcellularLocation>
</comment>
<sequence>MSKRKVQEANGIPPKQDTMGDDSGSEDDIDMIDVDFEWFAPAQHDFHGLKALLRQLLDADNDLLDLSGLADLILSQPQLGSTVKCDGEDSDPYAFLTILNLTANATNPAVRSLISYLSSRTKTNTSLAQLSDLLSNPDAQIGLILTERLINMPTEIVPPLYTMLMDELSTAGNSFTHYLILSKTYMEVVSELETADRPKKKVRQGASGGEEVFYFHAEDEVLQRHAACAGGWDYEKVSEGGADSKRAFQEEGIQARGHGILIEGARFEGAVKAVGEYLGAAS</sequence>
<dbReference type="OrthoDB" id="27543at2759"/>
<dbReference type="InterPro" id="IPR025602">
    <property type="entry name" value="BCP1_family"/>
</dbReference>
<proteinExistence type="inferred from homology"/>
<keyword evidence="3" id="KW-0653">Protein transport</keyword>
<keyword evidence="6" id="KW-1185">Reference proteome</keyword>
<dbReference type="STRING" id="2082308.A0A2K1QM39"/>
<dbReference type="GO" id="GO:0005634">
    <property type="term" value="C:nucleus"/>
    <property type="evidence" value="ECO:0007669"/>
    <property type="project" value="UniProtKB-SubCell"/>
</dbReference>
<organism evidence="5 6">
    <name type="scientific">Sphaceloma murrayae</name>
    <dbReference type="NCBI Taxonomy" id="2082308"/>
    <lineage>
        <taxon>Eukaryota</taxon>
        <taxon>Fungi</taxon>
        <taxon>Dikarya</taxon>
        <taxon>Ascomycota</taxon>
        <taxon>Pezizomycotina</taxon>
        <taxon>Dothideomycetes</taxon>
        <taxon>Dothideomycetidae</taxon>
        <taxon>Myriangiales</taxon>
        <taxon>Elsinoaceae</taxon>
        <taxon>Sphaceloma</taxon>
    </lineage>
</organism>
<dbReference type="PIRSF" id="PIRSF028983">
    <property type="entry name" value="BCP1"/>
    <property type="match status" value="1"/>
</dbReference>
<comment type="similarity">
    <text evidence="2 3">Belongs to the BCP1 family.</text>
</comment>
<evidence type="ECO:0000256" key="1">
    <source>
        <dbReference type="ARBA" id="ARBA00002688"/>
    </source>
</evidence>
<dbReference type="PANTHER" id="PTHR13261">
    <property type="entry name" value="BRCA2 AND CDKN1A INTERACTING PROTEIN"/>
    <property type="match status" value="1"/>
</dbReference>
<dbReference type="PANTHER" id="PTHR13261:SF0">
    <property type="entry name" value="BRCA2 AND CDKN1A-INTERACTING PROTEIN"/>
    <property type="match status" value="1"/>
</dbReference>
<dbReference type="EMBL" id="NKHZ01000060">
    <property type="protein sequence ID" value="PNS16012.1"/>
    <property type="molecule type" value="Genomic_DNA"/>
</dbReference>
<feature type="region of interest" description="Disordered" evidence="4">
    <location>
        <begin position="1"/>
        <end position="26"/>
    </location>
</feature>
<dbReference type="FunCoup" id="A0A2K1QM39">
    <property type="interactions" value="954"/>
</dbReference>
<evidence type="ECO:0000256" key="4">
    <source>
        <dbReference type="SAM" id="MobiDB-lite"/>
    </source>
</evidence>